<dbReference type="Proteomes" id="UP000030341">
    <property type="component" value="Chromosome 2"/>
</dbReference>
<dbReference type="PROSITE" id="PS01124">
    <property type="entry name" value="HTH_ARAC_FAMILY_2"/>
    <property type="match status" value="1"/>
</dbReference>
<name>A0A0A7EKL3_9GAMM</name>
<dbReference type="AlphaFoldDB" id="A0A0A7EKL3"/>
<dbReference type="STRING" id="1348114.OM33_19055"/>
<dbReference type="EMBL" id="CP009889">
    <property type="protein sequence ID" value="AIY67164.1"/>
    <property type="molecule type" value="Genomic_DNA"/>
</dbReference>
<evidence type="ECO:0000259" key="2">
    <source>
        <dbReference type="PROSITE" id="PS01124"/>
    </source>
</evidence>
<feature type="domain" description="HTH araC/xylS-type" evidence="2">
    <location>
        <begin position="237"/>
        <end position="336"/>
    </location>
</feature>
<keyword evidence="1" id="KW-0238">DNA-binding</keyword>
<sequence>MAHQLTFFESHHKVIPCIGVLVPLVSMAQIQGMSASKILNGTGLTYDDLLNHDLTVSFDQIETCFENIFSQLPYNEISFQVGKQYFYQNHTPIKTALLNARNLNQAIRIISRFSLIFFPFTKFDKFIVGKKTHFVVSHGVKQSSEHCERFFTEVMLSMLSTFFNWRFPEITITIELPFNQPKHFEQYFAYIKHPVTFSKPLFLISLDSDSLNIEQASACNLLRHQAMQSLQAYSKQSCLLSQLAKLIQNDPTTTLELAAHYFSLSPATLKRKLRLHNTNFKYEKDLALKHLTVFDLMHNAASNQALSDKLAISDLTNFRRMFKRWTGKTPNELRLAK</sequence>
<reference evidence="3 4" key="1">
    <citation type="submission" date="2014-11" db="EMBL/GenBank/DDBJ databases">
        <title>Complete Genome Sequence of Pseudoalteromonas sp. Strain OCN003 Isolated from Kaneohe Bay, Oahu, Hawaii.</title>
        <authorList>
            <person name="Beurmann S."/>
            <person name="Videau P."/>
            <person name="Ushijima B."/>
            <person name="Smith A.M."/>
            <person name="Aeby G.S."/>
            <person name="Callahan S.M."/>
            <person name="Belcaid M."/>
        </authorList>
    </citation>
    <scope>NUCLEOTIDE SEQUENCE [LARGE SCALE GENOMIC DNA]</scope>
    <source>
        <strain evidence="3 4">OCN003</strain>
    </source>
</reference>
<dbReference type="SMART" id="SM00342">
    <property type="entry name" value="HTH_ARAC"/>
    <property type="match status" value="1"/>
</dbReference>
<dbReference type="HOGENOM" id="CLU_047522_3_5_6"/>
<evidence type="ECO:0000313" key="3">
    <source>
        <dbReference type="EMBL" id="AIY67164.1"/>
    </source>
</evidence>
<dbReference type="Gene3D" id="1.10.10.60">
    <property type="entry name" value="Homeodomain-like"/>
    <property type="match status" value="1"/>
</dbReference>
<dbReference type="InterPro" id="IPR018060">
    <property type="entry name" value="HTH_AraC"/>
</dbReference>
<gene>
    <name evidence="3" type="ORF">OM33_19055</name>
</gene>
<keyword evidence="4" id="KW-1185">Reference proteome</keyword>
<dbReference type="eggNOG" id="COG2207">
    <property type="taxonomic scope" value="Bacteria"/>
</dbReference>
<dbReference type="GO" id="GO:0000976">
    <property type="term" value="F:transcription cis-regulatory region binding"/>
    <property type="evidence" value="ECO:0007669"/>
    <property type="project" value="TreeGrafter"/>
</dbReference>
<evidence type="ECO:0000313" key="4">
    <source>
        <dbReference type="Proteomes" id="UP000030341"/>
    </source>
</evidence>
<dbReference type="KEGG" id="pseo:OM33_19055"/>
<organism evidence="3 4">
    <name type="scientific">Pseudoalteromonas piratica</name>
    <dbReference type="NCBI Taxonomy" id="1348114"/>
    <lineage>
        <taxon>Bacteria</taxon>
        <taxon>Pseudomonadati</taxon>
        <taxon>Pseudomonadota</taxon>
        <taxon>Gammaproteobacteria</taxon>
        <taxon>Alteromonadales</taxon>
        <taxon>Pseudoalteromonadaceae</taxon>
        <taxon>Pseudoalteromonas</taxon>
    </lineage>
</organism>
<dbReference type="PANTHER" id="PTHR47894">
    <property type="entry name" value="HTH-TYPE TRANSCRIPTIONAL REGULATOR GADX"/>
    <property type="match status" value="1"/>
</dbReference>
<dbReference type="InterPro" id="IPR032687">
    <property type="entry name" value="AraC-type_N"/>
</dbReference>
<protein>
    <recommendedName>
        <fullName evidence="2">HTH araC/xylS-type domain-containing protein</fullName>
    </recommendedName>
</protein>
<accession>A0A0A7EKL3</accession>
<dbReference type="GO" id="GO:0005829">
    <property type="term" value="C:cytosol"/>
    <property type="evidence" value="ECO:0007669"/>
    <property type="project" value="TreeGrafter"/>
</dbReference>
<dbReference type="Pfam" id="PF12625">
    <property type="entry name" value="Arabinose_bd"/>
    <property type="match status" value="1"/>
</dbReference>
<dbReference type="GO" id="GO:0003700">
    <property type="term" value="F:DNA-binding transcription factor activity"/>
    <property type="evidence" value="ECO:0007669"/>
    <property type="project" value="InterPro"/>
</dbReference>
<evidence type="ECO:0000256" key="1">
    <source>
        <dbReference type="ARBA" id="ARBA00023125"/>
    </source>
</evidence>
<dbReference type="PANTHER" id="PTHR47894:SF1">
    <property type="entry name" value="HTH-TYPE TRANSCRIPTIONAL REGULATOR VQSM"/>
    <property type="match status" value="1"/>
</dbReference>
<dbReference type="OrthoDB" id="5582699at2"/>
<dbReference type="RefSeq" id="WP_040135961.1">
    <property type="nucleotide sequence ID" value="NZ_CP009889.1"/>
</dbReference>
<proteinExistence type="predicted"/>